<dbReference type="InterPro" id="IPR011009">
    <property type="entry name" value="Kinase-like_dom_sf"/>
</dbReference>
<comment type="catalytic activity">
    <reaction evidence="1">
        <text>S-ubiquitinyl-[E2 ubiquitin-conjugating enzyme]-L-cysteine + [acceptor protein]-L-lysine = [E2 ubiquitin-conjugating enzyme]-L-cysteine + N(6)-ubiquitinyl-[acceptor protein]-L-lysine.</text>
        <dbReference type="EC" id="2.3.2.27"/>
    </reaction>
</comment>
<dbReference type="Pfam" id="PF07714">
    <property type="entry name" value="PK_Tyr_Ser-Thr"/>
    <property type="match status" value="1"/>
</dbReference>
<dbReference type="SMART" id="SM00220">
    <property type="entry name" value="S_TKc"/>
    <property type="match status" value="1"/>
</dbReference>
<dbReference type="Gene3D" id="3.40.50.620">
    <property type="entry name" value="HUPs"/>
    <property type="match status" value="1"/>
</dbReference>
<protein>
    <recommendedName>
        <fullName evidence="2">RING-type E3 ubiquitin transferase</fullName>
        <ecNumber evidence="2">2.3.2.27</ecNumber>
    </recommendedName>
</protein>
<keyword evidence="4" id="KW-0833">Ubl conjugation pathway</keyword>
<dbReference type="PANTHER" id="PTHR45647">
    <property type="entry name" value="OS02G0152300 PROTEIN"/>
    <property type="match status" value="1"/>
</dbReference>
<feature type="region of interest" description="Disordered" evidence="6">
    <location>
        <begin position="270"/>
        <end position="306"/>
    </location>
</feature>
<dbReference type="InterPro" id="IPR006016">
    <property type="entry name" value="UspA"/>
</dbReference>
<dbReference type="GO" id="GO:0061630">
    <property type="term" value="F:ubiquitin protein ligase activity"/>
    <property type="evidence" value="ECO:0007669"/>
    <property type="project" value="UniProtKB-EC"/>
</dbReference>
<dbReference type="PROSITE" id="PS00108">
    <property type="entry name" value="PROTEIN_KINASE_ST"/>
    <property type="match status" value="1"/>
</dbReference>
<dbReference type="PANTHER" id="PTHR45647:SF51">
    <property type="entry name" value="PROTEIN KINASE SUPERFAMILY PROTEIN"/>
    <property type="match status" value="1"/>
</dbReference>
<dbReference type="AlphaFoldDB" id="A0ABD3K7L2"/>
<dbReference type="InterPro" id="IPR000719">
    <property type="entry name" value="Prot_kinase_dom"/>
</dbReference>
<dbReference type="Gene3D" id="3.30.200.20">
    <property type="entry name" value="Phosphorylase Kinase, domain 1"/>
    <property type="match status" value="1"/>
</dbReference>
<dbReference type="FunFam" id="3.30.200.20:FF:000162">
    <property type="entry name" value="Adenine nucleotide alpha hydrolase-like domain kinase"/>
    <property type="match status" value="1"/>
</dbReference>
<dbReference type="Pfam" id="PF00582">
    <property type="entry name" value="Usp"/>
    <property type="match status" value="1"/>
</dbReference>
<dbReference type="SUPFAM" id="SSF52402">
    <property type="entry name" value="Adenine nucleotide alpha hydrolases-like"/>
    <property type="match status" value="1"/>
</dbReference>
<feature type="compositionally biased region" description="Polar residues" evidence="6">
    <location>
        <begin position="275"/>
        <end position="306"/>
    </location>
</feature>
<dbReference type="CDD" id="cd01989">
    <property type="entry name" value="USP_STK_Ubox_N"/>
    <property type="match status" value="1"/>
</dbReference>
<dbReference type="Gene3D" id="1.10.510.10">
    <property type="entry name" value="Transferase(Phosphotransferase) domain 1"/>
    <property type="match status" value="1"/>
</dbReference>
<sequence length="811" mass="90239">MAPPHLRPSAEGEEAGGGDGGLVVTAIAIDRDKNSQSAVKWAVENLIKKTASQCILLHVRTHGDYSGEAEWVPSGGRTPTEAELQQFFLPYRGFCARRGIAAKEIILPDIDVPSALLHYVANNSISNIVVGLSSRNAITRKFKTPDVPTSLMKSAPPTCSVYVISKDKLQTVRAATRRLIISSAPTCIKDTPNKSSPRGNQPNIQSKTPDSFDIDRSTYSVGSLRSQSSDSACSEKSTDVRQMNLDSWRANRLPSVRPLEAYIMENLSSESSSSDATDFSGQLSYRSSSDNVQGSSVPENSIGSFSSHASRGLEAEIEKLKLEFKQSLSTYNMACEEVSAAEAKAKELQRMKTAEVIKFVEPKLHREVAWTSPTVEKLETPVAKEVTKIREQQRLFEAKKGHNAGDTTNGESGMRKRAIDALAQENVWYRKYTIREIEEATDYFSRSRKIGEGGYGPVFKAYLDHTPVAIKVLRPDVSQGLQQFKQEVEVLSRMRHPNMVLLVGACPEYGCLVYEYMDNGSLEDRIFCKNNTPPISWRSRFKIAAEIATGLLFLHQTKPEPLVHRDIKPSNILLDCHYVSKISDVGLARLVPPSIANRLTEYHMTAAAGTFCYIDPEYQQTGMLGVKSDVYSFGVMLLQIITAKPPMGLAMQVEDAIEGGTFPQVLDPAINDWPVEETLSMAKMALRCCELRRRDRPDLGLEVLPELNRLKDLGLHDKAPIEKTLLYNPRPNSSVPEMESQGPQINVRGRWERFKLKAEAWSLKNSFRKSRPLRPSRKPADNPGKMPVEGCWSFVNCSTPSPQIKRFMSFS</sequence>
<dbReference type="GO" id="GO:0005524">
    <property type="term" value="F:ATP binding"/>
    <property type="evidence" value="ECO:0007669"/>
    <property type="project" value="UniProtKB-KW"/>
</dbReference>
<dbReference type="Proteomes" id="UP001634007">
    <property type="component" value="Unassembled WGS sequence"/>
</dbReference>
<dbReference type="InterPro" id="IPR008271">
    <property type="entry name" value="Ser/Thr_kinase_AS"/>
</dbReference>
<dbReference type="EC" id="2.3.2.27" evidence="2"/>
<evidence type="ECO:0000259" key="7">
    <source>
        <dbReference type="PROSITE" id="PS50011"/>
    </source>
</evidence>
<keyword evidence="9" id="KW-1185">Reference proteome</keyword>
<keyword evidence="3" id="KW-0547">Nucleotide-binding</keyword>
<reference evidence="8 9" key="1">
    <citation type="submission" date="2024-11" db="EMBL/GenBank/DDBJ databases">
        <title>Chromosome-level genome assembly of Eucalyptus globulus Labill. provides insights into its genome evolution.</title>
        <authorList>
            <person name="Li X."/>
        </authorList>
    </citation>
    <scope>NUCLEOTIDE SEQUENCE [LARGE SCALE GENOMIC DNA]</scope>
    <source>
        <strain evidence="8">CL2024</strain>
        <tissue evidence="8">Fresh tender leaves</tissue>
    </source>
</reference>
<feature type="compositionally biased region" description="Polar residues" evidence="6">
    <location>
        <begin position="217"/>
        <end position="239"/>
    </location>
</feature>
<feature type="region of interest" description="Disordered" evidence="6">
    <location>
        <begin position="186"/>
        <end position="239"/>
    </location>
</feature>
<proteinExistence type="predicted"/>
<dbReference type="EMBL" id="JBJKBG010000006">
    <property type="protein sequence ID" value="KAL3736010.1"/>
    <property type="molecule type" value="Genomic_DNA"/>
</dbReference>
<keyword evidence="5" id="KW-0067">ATP-binding</keyword>
<evidence type="ECO:0000256" key="6">
    <source>
        <dbReference type="SAM" id="MobiDB-lite"/>
    </source>
</evidence>
<comment type="caution">
    <text evidence="8">The sequence shown here is derived from an EMBL/GenBank/DDBJ whole genome shotgun (WGS) entry which is preliminary data.</text>
</comment>
<dbReference type="InterPro" id="IPR001245">
    <property type="entry name" value="Ser-Thr/Tyr_kinase_cat_dom"/>
</dbReference>
<evidence type="ECO:0000256" key="2">
    <source>
        <dbReference type="ARBA" id="ARBA00012483"/>
    </source>
</evidence>
<evidence type="ECO:0000256" key="4">
    <source>
        <dbReference type="ARBA" id="ARBA00022786"/>
    </source>
</evidence>
<evidence type="ECO:0000256" key="1">
    <source>
        <dbReference type="ARBA" id="ARBA00000900"/>
    </source>
</evidence>
<dbReference type="PROSITE" id="PS50011">
    <property type="entry name" value="PROTEIN_KINASE_DOM"/>
    <property type="match status" value="1"/>
</dbReference>
<feature type="compositionally biased region" description="Polar residues" evidence="6">
    <location>
        <begin position="193"/>
        <end position="209"/>
    </location>
</feature>
<name>A0ABD3K7L2_EUCGL</name>
<dbReference type="SUPFAM" id="SSF56112">
    <property type="entry name" value="Protein kinase-like (PK-like)"/>
    <property type="match status" value="1"/>
</dbReference>
<evidence type="ECO:0000313" key="8">
    <source>
        <dbReference type="EMBL" id="KAL3736010.1"/>
    </source>
</evidence>
<evidence type="ECO:0000256" key="5">
    <source>
        <dbReference type="ARBA" id="ARBA00022840"/>
    </source>
</evidence>
<accession>A0ABD3K7L2</accession>
<evidence type="ECO:0000256" key="3">
    <source>
        <dbReference type="ARBA" id="ARBA00022741"/>
    </source>
</evidence>
<organism evidence="8 9">
    <name type="scientific">Eucalyptus globulus</name>
    <name type="common">Tasmanian blue gum</name>
    <dbReference type="NCBI Taxonomy" id="34317"/>
    <lineage>
        <taxon>Eukaryota</taxon>
        <taxon>Viridiplantae</taxon>
        <taxon>Streptophyta</taxon>
        <taxon>Embryophyta</taxon>
        <taxon>Tracheophyta</taxon>
        <taxon>Spermatophyta</taxon>
        <taxon>Magnoliopsida</taxon>
        <taxon>eudicotyledons</taxon>
        <taxon>Gunneridae</taxon>
        <taxon>Pentapetalae</taxon>
        <taxon>rosids</taxon>
        <taxon>malvids</taxon>
        <taxon>Myrtales</taxon>
        <taxon>Myrtaceae</taxon>
        <taxon>Myrtoideae</taxon>
        <taxon>Eucalypteae</taxon>
        <taxon>Eucalyptus</taxon>
    </lineage>
</organism>
<evidence type="ECO:0000313" key="9">
    <source>
        <dbReference type="Proteomes" id="UP001634007"/>
    </source>
</evidence>
<feature type="domain" description="Protein kinase" evidence="7">
    <location>
        <begin position="444"/>
        <end position="745"/>
    </location>
</feature>
<dbReference type="InterPro" id="IPR051348">
    <property type="entry name" value="U-box_ubiquitin_ligases"/>
</dbReference>
<dbReference type="CDD" id="cd14066">
    <property type="entry name" value="STKc_IRAK"/>
    <property type="match status" value="1"/>
</dbReference>
<gene>
    <name evidence="8" type="ORF">ACJRO7_025033</name>
</gene>
<dbReference type="InterPro" id="IPR014729">
    <property type="entry name" value="Rossmann-like_a/b/a_fold"/>
</dbReference>